<reference evidence="2" key="1">
    <citation type="submission" date="2022-07" db="EMBL/GenBank/DDBJ databases">
        <title>Phylogenomic reconstructions and comparative analyses of Kickxellomycotina fungi.</title>
        <authorList>
            <person name="Reynolds N.K."/>
            <person name="Stajich J.E."/>
            <person name="Barry K."/>
            <person name="Grigoriev I.V."/>
            <person name="Crous P."/>
            <person name="Smith M.E."/>
        </authorList>
    </citation>
    <scope>NUCLEOTIDE SEQUENCE</scope>
    <source>
        <strain evidence="2">NRRL 1566</strain>
    </source>
</reference>
<evidence type="ECO:0000313" key="2">
    <source>
        <dbReference type="EMBL" id="KAJ2850420.1"/>
    </source>
</evidence>
<gene>
    <name evidence="2" type="ORF">IWW36_001910</name>
</gene>
<evidence type="ECO:0000256" key="1">
    <source>
        <dbReference type="SAM" id="Phobius"/>
    </source>
</evidence>
<feature type="transmembrane region" description="Helical" evidence="1">
    <location>
        <begin position="151"/>
        <end position="173"/>
    </location>
</feature>
<organism evidence="2 3">
    <name type="scientific">Coemansia brasiliensis</name>
    <dbReference type="NCBI Taxonomy" id="2650707"/>
    <lineage>
        <taxon>Eukaryota</taxon>
        <taxon>Fungi</taxon>
        <taxon>Fungi incertae sedis</taxon>
        <taxon>Zoopagomycota</taxon>
        <taxon>Kickxellomycotina</taxon>
        <taxon>Kickxellomycetes</taxon>
        <taxon>Kickxellales</taxon>
        <taxon>Kickxellaceae</taxon>
        <taxon>Coemansia</taxon>
    </lineage>
</organism>
<evidence type="ECO:0000313" key="3">
    <source>
        <dbReference type="Proteomes" id="UP001139887"/>
    </source>
</evidence>
<dbReference type="EMBL" id="JANBUW010000033">
    <property type="protein sequence ID" value="KAJ2850420.1"/>
    <property type="molecule type" value="Genomic_DNA"/>
</dbReference>
<sequence length="195" mass="21563">MAKLYLACSSCLSTSNHTEPEWASPHCLETDSKLQFLYGSDGLQQCSIKQGSQFHRLLSSASLNHKLPLCCRLSTETETTLEFPLLASTKGNYNAVLHGLDNRVVGAAIYAVGRPLPNSVPGVTTMQFNTKWYEGAGLSTLMANKRHQEEFIISPIVAIMFCILSACAVYVIGRVYVESYLIPRLLKKQDTKKTN</sequence>
<keyword evidence="3" id="KW-1185">Reference proteome</keyword>
<dbReference type="Proteomes" id="UP001139887">
    <property type="component" value="Unassembled WGS sequence"/>
</dbReference>
<dbReference type="OrthoDB" id="18530at2759"/>
<keyword evidence="1" id="KW-0472">Membrane</keyword>
<name>A0A9W8I862_9FUNG</name>
<keyword evidence="1" id="KW-0812">Transmembrane</keyword>
<dbReference type="AlphaFoldDB" id="A0A9W8I862"/>
<accession>A0A9W8I862</accession>
<proteinExistence type="predicted"/>
<protein>
    <submittedName>
        <fullName evidence="2">Uncharacterized protein</fullName>
    </submittedName>
</protein>
<keyword evidence="1" id="KW-1133">Transmembrane helix</keyword>
<comment type="caution">
    <text evidence="2">The sequence shown here is derived from an EMBL/GenBank/DDBJ whole genome shotgun (WGS) entry which is preliminary data.</text>
</comment>